<evidence type="ECO:0000259" key="1">
    <source>
        <dbReference type="Pfam" id="PF03559"/>
    </source>
</evidence>
<accession>A0ABV9QKR7</accession>
<gene>
    <name evidence="2" type="ORF">ACFO4R_07780</name>
</gene>
<sequence length="439" mass="51834">MRENIKDILSWVDEKNRSLEVNIYKKTMGETVWFLDGEGVIRNKDNSFFQIRGLKVLEEDRVVQEQPIIIQDEIGYLGIICKEFDHRMYFLMQAKIEPGNINKIQISPTIQATKSNFTQKHGGKKPAYLEYFLDARHRVLVDQIQSEQSSRFLGKRNRNIIILVEDEVRVLPSHKWMSLDQIKELMKIDNLVNMDTRTVLSCLPYLSMSERERELLGYPRSEELKKSLYEGDGTNHITEIYKYINDYKMFDLCRRELLPLSSLDRWEWKKGEFVHKEGYPFKVIFCEIEIEGREVRKWTQPLFEANGKAIFGLLTRLEDGMTKFLVKARSETGCFDKIELGPSVQLEADYSEDELDVVEKLFFERWKGQQNIRFDTVLSEEGGRFYHEQNHNVIIEIEEELRELPQGYFWVDYKTLAELIMVNNVLNIQLRNLLSVLEA</sequence>
<comment type="caution">
    <text evidence="2">The sequence shown here is derived from an EMBL/GenBank/DDBJ whole genome shotgun (WGS) entry which is preliminary data.</text>
</comment>
<feature type="domain" description="dTDP-4-dehydro-6-deoxy-alpha-D-glucopyranose 2,3-dehydratase" evidence="1">
    <location>
        <begin position="7"/>
        <end position="203"/>
    </location>
</feature>
<dbReference type="InterPro" id="IPR038153">
    <property type="entry name" value="EvaA-like_sf"/>
</dbReference>
<name>A0ABV9QKR7_9FIRM</name>
<keyword evidence="3" id="KW-1185">Reference proteome</keyword>
<reference evidence="3" key="1">
    <citation type="journal article" date="2019" name="Int. J. Syst. Evol. Microbiol.">
        <title>The Global Catalogue of Microorganisms (GCM) 10K type strain sequencing project: providing services to taxonomists for standard genome sequencing and annotation.</title>
        <authorList>
            <consortium name="The Broad Institute Genomics Platform"/>
            <consortium name="The Broad Institute Genome Sequencing Center for Infectious Disease"/>
            <person name="Wu L."/>
            <person name="Ma J."/>
        </authorList>
    </citation>
    <scope>NUCLEOTIDE SEQUENCE [LARGE SCALE GENOMIC DNA]</scope>
    <source>
        <strain evidence="3">CCUG 46385</strain>
    </source>
</reference>
<dbReference type="InterPro" id="IPR005212">
    <property type="entry name" value="EvaA-like"/>
</dbReference>
<evidence type="ECO:0000313" key="3">
    <source>
        <dbReference type="Proteomes" id="UP001595916"/>
    </source>
</evidence>
<protein>
    <submittedName>
        <fullName evidence="2">NDP-hexose 2,3-dehydratase family protein</fullName>
    </submittedName>
</protein>
<dbReference type="Pfam" id="PF03559">
    <property type="entry name" value="Hexose_dehydrat"/>
    <property type="match status" value="2"/>
</dbReference>
<organism evidence="2 3">
    <name type="scientific">Filifactor villosus</name>
    <dbReference type="NCBI Taxonomy" id="29374"/>
    <lineage>
        <taxon>Bacteria</taxon>
        <taxon>Bacillati</taxon>
        <taxon>Bacillota</taxon>
        <taxon>Clostridia</taxon>
        <taxon>Peptostreptococcales</taxon>
        <taxon>Filifactoraceae</taxon>
        <taxon>Filifactor</taxon>
    </lineage>
</organism>
<proteinExistence type="predicted"/>
<dbReference type="Gene3D" id="3.90.79.40">
    <property type="entry name" value="EvaA sugar 2,3-dehydratase subunit"/>
    <property type="match status" value="2"/>
</dbReference>
<dbReference type="RefSeq" id="WP_379788512.1">
    <property type="nucleotide sequence ID" value="NZ_JBHSHL010000028.1"/>
</dbReference>
<evidence type="ECO:0000313" key="2">
    <source>
        <dbReference type="EMBL" id="MFC4804980.1"/>
    </source>
</evidence>
<dbReference type="Proteomes" id="UP001595916">
    <property type="component" value="Unassembled WGS sequence"/>
</dbReference>
<dbReference type="EMBL" id="JBHSHL010000028">
    <property type="protein sequence ID" value="MFC4804980.1"/>
    <property type="molecule type" value="Genomic_DNA"/>
</dbReference>
<feature type="domain" description="dTDP-4-dehydro-6-deoxy-alpha-D-glucopyranose 2,3-dehydratase" evidence="1">
    <location>
        <begin position="239"/>
        <end position="437"/>
    </location>
</feature>